<dbReference type="Pfam" id="PF13279">
    <property type="entry name" value="4HBT_2"/>
    <property type="match status" value="1"/>
</dbReference>
<reference evidence="1 3" key="1">
    <citation type="journal article" date="2016" name="PLoS ONE">
        <title>Sequence Assembly of Yarrowia lipolytica Strain W29/CLIB89 Shows Transposable Element Diversity.</title>
        <authorList>
            <person name="Magnan C."/>
            <person name="Yu J."/>
            <person name="Chang I."/>
            <person name="Jahn E."/>
            <person name="Kanomata Y."/>
            <person name="Wu J."/>
            <person name="Zeller M."/>
            <person name="Oakes M."/>
            <person name="Baldi P."/>
            <person name="Sandmeyer S."/>
        </authorList>
    </citation>
    <scope>NUCLEOTIDE SEQUENCE [LARGE SCALE GENOMIC DNA]</scope>
    <source>
        <strain evidence="1">CLIB89</strain>
        <strain evidence="3">CLIB89(W29)</strain>
    </source>
</reference>
<sequence>MFRHAIRSIGLVTPVRVITPTLRASLVLGAVRSQSSHAKPQAPDWIQNLLDEHEGKGYLLADAGLPSQGVSWGEIDSFQHVNNKVYLAWFETARVNMFLKWGTDFQRFMSGQSVAPVMRSVNLAWRYPIKFPDQVTVVHKIDQILDDRFILKGVVIGHKSKKVCARIEEVIVAVDYTKGATKCSIPDDMREFLEQKKREQGAGEYDAQI</sequence>
<dbReference type="CDD" id="cd00586">
    <property type="entry name" value="4HBT"/>
    <property type="match status" value="1"/>
</dbReference>
<dbReference type="RefSeq" id="XP_502370.1">
    <property type="nucleotide sequence ID" value="XM_502370.1"/>
</dbReference>
<reference evidence="2 4" key="2">
    <citation type="submission" date="2018-07" db="EMBL/GenBank/DDBJ databases">
        <title>Draft Genome Assemblies for Five Robust Yarrowia lipolytica Strains Exhibiting High Lipid Production and Pentose Sugar Utilization and Sugar Alcohol Secretion from Undetoxified Lignocellulosic Biomass Hydrolysates.</title>
        <authorList>
            <consortium name="DOE Joint Genome Institute"/>
            <person name="Walker C."/>
            <person name="Ryu S."/>
            <person name="Na H."/>
            <person name="Zane M."/>
            <person name="LaButti K."/>
            <person name="Lipzen A."/>
            <person name="Haridas S."/>
            <person name="Barry K."/>
            <person name="Grigoriev I.V."/>
            <person name="Quarterman J."/>
            <person name="Slininger P."/>
            <person name="Dien B."/>
            <person name="Trinh C.T."/>
        </authorList>
    </citation>
    <scope>NUCLEOTIDE SEQUENCE [LARGE SCALE GENOMIC DNA]</scope>
    <source>
        <strain evidence="2 4">YB392</strain>
    </source>
</reference>
<organism evidence="1 3">
    <name type="scientific">Yarrowia lipolytica</name>
    <name type="common">Candida lipolytica</name>
    <dbReference type="NCBI Taxonomy" id="4952"/>
    <lineage>
        <taxon>Eukaryota</taxon>
        <taxon>Fungi</taxon>
        <taxon>Dikarya</taxon>
        <taxon>Ascomycota</taxon>
        <taxon>Saccharomycotina</taxon>
        <taxon>Dipodascomycetes</taxon>
        <taxon>Dipodascales</taxon>
        <taxon>Dipodascales incertae sedis</taxon>
        <taxon>Yarrowia</taxon>
    </lineage>
</organism>
<dbReference type="EMBL" id="KZ859042">
    <property type="protein sequence ID" value="RDW24248.1"/>
    <property type="molecule type" value="Genomic_DNA"/>
</dbReference>
<dbReference type="Gene3D" id="3.10.129.10">
    <property type="entry name" value="Hotdog Thioesterase"/>
    <property type="match status" value="1"/>
</dbReference>
<dbReference type="InterPro" id="IPR029069">
    <property type="entry name" value="HotDog_dom_sf"/>
</dbReference>
<dbReference type="eggNOG" id="ENOG502S78C">
    <property type="taxonomic scope" value="Eukaryota"/>
</dbReference>
<dbReference type="Proteomes" id="UP000256601">
    <property type="component" value="Unassembled WGS sequence"/>
</dbReference>
<dbReference type="Proteomes" id="UP000182444">
    <property type="component" value="Chromosome 1D"/>
</dbReference>
<evidence type="ECO:0000313" key="3">
    <source>
        <dbReference type="Proteomes" id="UP000182444"/>
    </source>
</evidence>
<name>A0A1H6Q9C8_YARLL</name>
<dbReference type="PANTHER" id="PTHR31793">
    <property type="entry name" value="4-HYDROXYBENZOYL-COA THIOESTERASE FAMILY MEMBER"/>
    <property type="match status" value="1"/>
</dbReference>
<dbReference type="InterPro" id="IPR050563">
    <property type="entry name" value="4-hydroxybenzoyl-CoA_TE"/>
</dbReference>
<dbReference type="KEGG" id="yli:2910580"/>
<dbReference type="SUPFAM" id="SSF54637">
    <property type="entry name" value="Thioesterase/thiol ester dehydrase-isomerase"/>
    <property type="match status" value="1"/>
</dbReference>
<dbReference type="VEuPathDB" id="FungiDB:YALI1_D04556g"/>
<dbReference type="PANTHER" id="PTHR31793:SF39">
    <property type="entry name" value="THIOESTERASE_THIOL ESTER DEHYDRASE-ISOMERASE"/>
    <property type="match status" value="1"/>
</dbReference>
<evidence type="ECO:0000313" key="4">
    <source>
        <dbReference type="Proteomes" id="UP000256601"/>
    </source>
</evidence>
<gene>
    <name evidence="2" type="ORF">B0I71DRAFT_134586</name>
    <name evidence="1" type="ORF">YALI1_D04556g</name>
</gene>
<proteinExistence type="predicted"/>
<evidence type="ECO:0000313" key="2">
    <source>
        <dbReference type="EMBL" id="RDW24248.1"/>
    </source>
</evidence>
<accession>A0A1H6Q9C8</accession>
<evidence type="ECO:0000313" key="1">
    <source>
        <dbReference type="EMBL" id="AOW03534.1"/>
    </source>
</evidence>
<dbReference type="GeneID" id="2910580"/>
<protein>
    <submittedName>
        <fullName evidence="2">HotDog domain-containing protein</fullName>
    </submittedName>
</protein>
<dbReference type="AlphaFoldDB" id="A0A1H6Q9C8"/>
<dbReference type="GO" id="GO:0047617">
    <property type="term" value="F:fatty acyl-CoA hydrolase activity"/>
    <property type="evidence" value="ECO:0007669"/>
    <property type="project" value="TreeGrafter"/>
</dbReference>
<dbReference type="EMBL" id="CP017556">
    <property type="protein sequence ID" value="AOW03534.1"/>
    <property type="molecule type" value="Genomic_DNA"/>
</dbReference>
<dbReference type="OrthoDB" id="5538558at2759"/>
<dbReference type="VEuPathDB" id="FungiDB:YALI0_D03597g"/>